<evidence type="ECO:0000313" key="1">
    <source>
        <dbReference type="EMBL" id="GAB93036.1"/>
    </source>
</evidence>
<name>K6WGX9_9ACTN</name>
<dbReference type="eggNOG" id="ENOG5031F21">
    <property type="taxonomic scope" value="Bacteria"/>
</dbReference>
<accession>K6WGX9</accession>
<dbReference type="Proteomes" id="UP000008363">
    <property type="component" value="Unassembled WGS sequence"/>
</dbReference>
<organism evidence="1 2">
    <name type="scientific">Gordonia rhizosphera NBRC 16068</name>
    <dbReference type="NCBI Taxonomy" id="1108045"/>
    <lineage>
        <taxon>Bacteria</taxon>
        <taxon>Bacillati</taxon>
        <taxon>Actinomycetota</taxon>
        <taxon>Actinomycetes</taxon>
        <taxon>Mycobacteriales</taxon>
        <taxon>Gordoniaceae</taxon>
        <taxon>Gordonia</taxon>
    </lineage>
</organism>
<dbReference type="EMBL" id="BAHC01000202">
    <property type="protein sequence ID" value="GAB93036.1"/>
    <property type="molecule type" value="Genomic_DNA"/>
</dbReference>
<sequence length="269" mass="29913">MRRRATCDGIRDAVAASIAVEDRLADDTVAGHVALALDIWRGADFTERNRSTGWSWVPFVSADDSPDTDETRAARLTRTYGLDSAQKEALAEMSKDPLGQIAFVAGLVAARIHAYPAWELPFFDERNVRVDLAAEVRAMAASAVGLRDQRELLGRPPIGHLRTDADVVGVYIEKARVLDRRADSLVERLQAFADYRTVVAGIQRREDKRHWFERVGEINDLEHAVDDVVTRSEVERIRRVAGDSATLAELYLDTLAPLTASLTLSDMTR</sequence>
<protein>
    <submittedName>
        <fullName evidence="1">Uncharacterized protein</fullName>
    </submittedName>
</protein>
<dbReference type="AlphaFoldDB" id="K6WGX9"/>
<proteinExistence type="predicted"/>
<gene>
    <name evidence="1" type="ORF">GORHZ_202_00250</name>
</gene>
<keyword evidence="2" id="KW-1185">Reference proteome</keyword>
<evidence type="ECO:0000313" key="2">
    <source>
        <dbReference type="Proteomes" id="UP000008363"/>
    </source>
</evidence>
<comment type="caution">
    <text evidence="1">The sequence shown here is derived from an EMBL/GenBank/DDBJ whole genome shotgun (WGS) entry which is preliminary data.</text>
</comment>
<reference evidence="1 2" key="1">
    <citation type="submission" date="2012-08" db="EMBL/GenBank/DDBJ databases">
        <title>Whole genome shotgun sequence of Gordonia rhizosphera NBRC 16068.</title>
        <authorList>
            <person name="Takarada H."/>
            <person name="Isaki S."/>
            <person name="Hosoyama A."/>
            <person name="Tsuchikane K."/>
            <person name="Katsumata H."/>
            <person name="Baba S."/>
            <person name="Ohji S."/>
            <person name="Yamazaki S."/>
            <person name="Fujita N."/>
        </authorList>
    </citation>
    <scope>NUCLEOTIDE SEQUENCE [LARGE SCALE GENOMIC DNA]</scope>
    <source>
        <strain evidence="1 2">NBRC 16068</strain>
    </source>
</reference>